<evidence type="ECO:0000313" key="2">
    <source>
        <dbReference type="EMBL" id="ETS87796.1"/>
    </source>
</evidence>
<dbReference type="OrthoDB" id="5242705at2759"/>
<evidence type="ECO:0000313" key="3">
    <source>
        <dbReference type="Proteomes" id="UP000030651"/>
    </source>
</evidence>
<dbReference type="PANTHER" id="PTHR35394:SF5">
    <property type="entry name" value="DUF3176 DOMAIN-CONTAINING PROTEIN"/>
    <property type="match status" value="1"/>
</dbReference>
<gene>
    <name evidence="2" type="ORF">PFICI_01624</name>
</gene>
<dbReference type="STRING" id="1229662.W3XRG2"/>
<dbReference type="eggNOG" id="ENOG502RZ8N">
    <property type="taxonomic scope" value="Eukaryota"/>
</dbReference>
<accession>W3XRG2</accession>
<dbReference type="AlphaFoldDB" id="W3XRG2"/>
<evidence type="ECO:0000256" key="1">
    <source>
        <dbReference type="SAM" id="Phobius"/>
    </source>
</evidence>
<sequence>MATLYPHAGQPLPQWPLKITINTLLSIYNVVFKTLLAFVVASCIGQLQWTWFSSRRSLHDVVLYNQAAQGAWGSARLLLSHHIENPLAALGCIILILSVALDPFTQQLARPKDCEVIEPSQARLPRANVFSDTSEDDTFGQDIDDTMKRGILGSNNGLWVNCPTGNCTFSETFGTVGYCSYCEDSSDQLTFNTSCSATDGLVSNETASEIIPATPDDCPTNTTFNLISSLPEEWYLESYYRNPPGPVSLNVTYSLGADWFYGRNGVEVAAMDIMYNDTENTHPEQMMVQVIAGKTTSSDEHRDLATGKKKTDCSSINPPDNWRCGQTGAATCSLSPCVRLYNATVSNGQLTERLVDQSGSVFWGSTDGNSGLAILDTECVTNQEKTDLQNQGVVFNSTGRWLPLNARPEWTSLSDSFTTAMNLTERLFHRQCLYYMGTGFVKSMAPFVIGSYFTGTLAGVGGKGGGIDSFAISQFKGDYIIDGLYNSGRVDMASIEGAMANISESLTQYLRTHGDGNYSADALGQVRHYATCIEVQWEWLALPGLLALLTLVLLLFVIITADVSRQPIWKGSPLVWILRGYNEERVDGGRWNNETVNTLVEMEDRSKKTIVSIT</sequence>
<dbReference type="PANTHER" id="PTHR35394">
    <property type="entry name" value="DUF3176 DOMAIN-CONTAINING PROTEIN"/>
    <property type="match status" value="1"/>
</dbReference>
<dbReference type="Pfam" id="PF11374">
    <property type="entry name" value="DUF3176"/>
    <property type="match status" value="1"/>
</dbReference>
<dbReference type="OMA" id="NESTWYW"/>
<dbReference type="KEGG" id="pfy:PFICI_01624"/>
<keyword evidence="1" id="KW-0472">Membrane</keyword>
<dbReference type="GeneID" id="19266637"/>
<keyword evidence="3" id="KW-1185">Reference proteome</keyword>
<dbReference type="Proteomes" id="UP000030651">
    <property type="component" value="Unassembled WGS sequence"/>
</dbReference>
<proteinExistence type="predicted"/>
<dbReference type="InterPro" id="IPR021514">
    <property type="entry name" value="DUF3176"/>
</dbReference>
<dbReference type="EMBL" id="KI912109">
    <property type="protein sequence ID" value="ETS87796.1"/>
    <property type="molecule type" value="Genomic_DNA"/>
</dbReference>
<keyword evidence="1" id="KW-0812">Transmembrane</keyword>
<feature type="transmembrane region" description="Helical" evidence="1">
    <location>
        <begin position="539"/>
        <end position="561"/>
    </location>
</feature>
<dbReference type="HOGENOM" id="CLU_015092_1_0_1"/>
<protein>
    <submittedName>
        <fullName evidence="2">Uncharacterized protein</fullName>
    </submittedName>
</protein>
<dbReference type="RefSeq" id="XP_007828396.1">
    <property type="nucleotide sequence ID" value="XM_007830205.1"/>
</dbReference>
<organism evidence="2 3">
    <name type="scientific">Pestalotiopsis fici (strain W106-1 / CGMCC3.15140)</name>
    <dbReference type="NCBI Taxonomy" id="1229662"/>
    <lineage>
        <taxon>Eukaryota</taxon>
        <taxon>Fungi</taxon>
        <taxon>Dikarya</taxon>
        <taxon>Ascomycota</taxon>
        <taxon>Pezizomycotina</taxon>
        <taxon>Sordariomycetes</taxon>
        <taxon>Xylariomycetidae</taxon>
        <taxon>Amphisphaeriales</taxon>
        <taxon>Sporocadaceae</taxon>
        <taxon>Pestalotiopsis</taxon>
    </lineage>
</organism>
<reference evidence="3" key="1">
    <citation type="journal article" date="2015" name="BMC Genomics">
        <title>Genomic and transcriptomic analysis of the endophytic fungus Pestalotiopsis fici reveals its lifestyle and high potential for synthesis of natural products.</title>
        <authorList>
            <person name="Wang X."/>
            <person name="Zhang X."/>
            <person name="Liu L."/>
            <person name="Xiang M."/>
            <person name="Wang W."/>
            <person name="Sun X."/>
            <person name="Che Y."/>
            <person name="Guo L."/>
            <person name="Liu G."/>
            <person name="Guo L."/>
            <person name="Wang C."/>
            <person name="Yin W.B."/>
            <person name="Stadler M."/>
            <person name="Zhang X."/>
            <person name="Liu X."/>
        </authorList>
    </citation>
    <scope>NUCLEOTIDE SEQUENCE [LARGE SCALE GENOMIC DNA]</scope>
    <source>
        <strain evidence="3">W106-1 / CGMCC3.15140</strain>
    </source>
</reference>
<name>W3XRG2_PESFW</name>
<keyword evidence="1" id="KW-1133">Transmembrane helix</keyword>
<dbReference type="InParanoid" id="W3XRG2"/>